<evidence type="ECO:0000313" key="9">
    <source>
        <dbReference type="Proteomes" id="UP000516173"/>
    </source>
</evidence>
<dbReference type="Proteomes" id="UP000516173">
    <property type="component" value="Chromosome"/>
</dbReference>
<evidence type="ECO:0000256" key="5">
    <source>
        <dbReference type="PIRSR" id="PIRSR000137-2"/>
    </source>
</evidence>
<evidence type="ECO:0000256" key="4">
    <source>
        <dbReference type="ARBA" id="ARBA00022827"/>
    </source>
</evidence>
<evidence type="ECO:0000256" key="3">
    <source>
        <dbReference type="ARBA" id="ARBA00022630"/>
    </source>
</evidence>
<evidence type="ECO:0000256" key="6">
    <source>
        <dbReference type="RuleBase" id="RU003968"/>
    </source>
</evidence>
<dbReference type="GeneID" id="80344950"/>
<dbReference type="Pfam" id="PF00732">
    <property type="entry name" value="GMC_oxred_N"/>
    <property type="match status" value="1"/>
</dbReference>
<dbReference type="PROSITE" id="PS00623">
    <property type="entry name" value="GMC_OXRED_1"/>
    <property type="match status" value="1"/>
</dbReference>
<evidence type="ECO:0000256" key="2">
    <source>
        <dbReference type="ARBA" id="ARBA00010790"/>
    </source>
</evidence>
<dbReference type="InterPro" id="IPR000172">
    <property type="entry name" value="GMC_OxRdtase_N"/>
</dbReference>
<dbReference type="KEGG" id="nwl:NWFMUON74_03230"/>
<comment type="similarity">
    <text evidence="2 6">Belongs to the GMC oxidoreductase family.</text>
</comment>
<organism evidence="8 9">
    <name type="scientific">Nocardia wallacei</name>
    <dbReference type="NCBI Taxonomy" id="480035"/>
    <lineage>
        <taxon>Bacteria</taxon>
        <taxon>Bacillati</taxon>
        <taxon>Actinomycetota</taxon>
        <taxon>Actinomycetes</taxon>
        <taxon>Mycobacteriales</taxon>
        <taxon>Nocardiaceae</taxon>
        <taxon>Nocardia</taxon>
    </lineage>
</organism>
<dbReference type="PANTHER" id="PTHR11552:SF147">
    <property type="entry name" value="CHOLINE DEHYDROGENASE, MITOCHONDRIAL"/>
    <property type="match status" value="1"/>
</dbReference>
<dbReference type="RefSeq" id="WP_187686252.1">
    <property type="nucleotide sequence ID" value="NZ_AP023396.1"/>
</dbReference>
<dbReference type="SUPFAM" id="SSF51905">
    <property type="entry name" value="FAD/NAD(P)-binding domain"/>
    <property type="match status" value="1"/>
</dbReference>
<evidence type="ECO:0000259" key="7">
    <source>
        <dbReference type="PROSITE" id="PS00623"/>
    </source>
</evidence>
<dbReference type="AlphaFoldDB" id="A0A7G1KCI6"/>
<dbReference type="PANTHER" id="PTHR11552">
    <property type="entry name" value="GLUCOSE-METHANOL-CHOLINE GMC OXIDOREDUCTASE"/>
    <property type="match status" value="1"/>
</dbReference>
<reference evidence="8 9" key="1">
    <citation type="submission" date="2020-08" db="EMBL/GenBank/DDBJ databases">
        <title>Genome Sequencing of Nocardia wallacei strain FMUON74 and assembly.</title>
        <authorList>
            <person name="Toyokawa M."/>
            <person name="Uesaka K."/>
        </authorList>
    </citation>
    <scope>NUCLEOTIDE SEQUENCE [LARGE SCALE GENOMIC DNA]</scope>
    <source>
        <strain evidence="8 9">FMUON74</strain>
    </source>
</reference>
<accession>A0A7G1KCI6</accession>
<dbReference type="GO" id="GO:0050660">
    <property type="term" value="F:flavin adenine dinucleotide binding"/>
    <property type="evidence" value="ECO:0007669"/>
    <property type="project" value="InterPro"/>
</dbReference>
<feature type="binding site" evidence="5">
    <location>
        <position position="95"/>
    </location>
    <ligand>
        <name>FAD</name>
        <dbReference type="ChEBI" id="CHEBI:57692"/>
    </ligand>
</feature>
<protein>
    <submittedName>
        <fullName evidence="8">Choline dehydrogenase</fullName>
    </submittedName>
</protein>
<dbReference type="GO" id="GO:0016614">
    <property type="term" value="F:oxidoreductase activity, acting on CH-OH group of donors"/>
    <property type="evidence" value="ECO:0007669"/>
    <property type="project" value="InterPro"/>
</dbReference>
<dbReference type="InterPro" id="IPR007867">
    <property type="entry name" value="GMC_OxRtase_C"/>
</dbReference>
<gene>
    <name evidence="8" type="primary">betA_2</name>
    <name evidence="8" type="ORF">NWFMUON74_03230</name>
</gene>
<keyword evidence="3 6" id="KW-0285">Flavoprotein</keyword>
<feature type="domain" description="Glucose-methanol-choline oxidoreductase N-terminal" evidence="7">
    <location>
        <begin position="93"/>
        <end position="116"/>
    </location>
</feature>
<sequence>MTDSPRTGDTSEADYVVVGAGSAGAIVAGRLAEHGASVILLEAGRKDNTRLVRVPGMITTVHTVPQLKHQVTWSQYSVPQKHANEREIPMTRGKVLGGSSSVNGMLFVRGNKANFDSWAAEGCEGWSYADVLPAYKRLENWEEGASELRGSGGPIQVTRQKELTPIAQGFISAATETLGVPQIADYNGESQEGISIFQQSVRNGIRYSSSRGFITERPNKNLRVVTGAHVARVVIEKGRATGVEVIEKRGRRRIIRAAKEVVVSGGVMGSAHTLLLSGIGPAGHLRDLGIDVHADLPVGQNLHDHLFVPMTYISKKALHRGIPSHFAAGMLREALRPGSSWFGRTVFECVGFVKTSFAKDIPDMQIHTLPWSYPVPNQDEDKLHMVDRRSAITIFPTLIYPKSRGELRLASTDPLQQPLIDPGYLSDPADTEFLIEAIGMIREIMSSKTIAGDVTEEHAPGPEFADETALRRELPNRIHSVYHPVGTCRMGVDERAVVDPQLRVRGIEGLRVADASIMPSITGGNTNAPSYMIGEKCAEFITAGA</sequence>
<proteinExistence type="inferred from homology"/>
<dbReference type="Pfam" id="PF05199">
    <property type="entry name" value="GMC_oxred_C"/>
    <property type="match status" value="1"/>
</dbReference>
<name>A0A7G1KCI6_9NOCA</name>
<dbReference type="InterPro" id="IPR012132">
    <property type="entry name" value="GMC_OxRdtase"/>
</dbReference>
<dbReference type="PIRSF" id="PIRSF000137">
    <property type="entry name" value="Alcohol_oxidase"/>
    <property type="match status" value="1"/>
</dbReference>
<evidence type="ECO:0000256" key="1">
    <source>
        <dbReference type="ARBA" id="ARBA00001974"/>
    </source>
</evidence>
<feature type="binding site" evidence="5">
    <location>
        <position position="230"/>
    </location>
    <ligand>
        <name>FAD</name>
        <dbReference type="ChEBI" id="CHEBI:57692"/>
    </ligand>
</feature>
<dbReference type="EMBL" id="AP023396">
    <property type="protein sequence ID" value="BCK52551.1"/>
    <property type="molecule type" value="Genomic_DNA"/>
</dbReference>
<keyword evidence="4 5" id="KW-0274">FAD</keyword>
<keyword evidence="9" id="KW-1185">Reference proteome</keyword>
<dbReference type="Gene3D" id="3.30.560.10">
    <property type="entry name" value="Glucose Oxidase, domain 3"/>
    <property type="match status" value="1"/>
</dbReference>
<comment type="cofactor">
    <cofactor evidence="1 5">
        <name>FAD</name>
        <dbReference type="ChEBI" id="CHEBI:57692"/>
    </cofactor>
</comment>
<evidence type="ECO:0000313" key="8">
    <source>
        <dbReference type="EMBL" id="BCK52551.1"/>
    </source>
</evidence>
<dbReference type="InterPro" id="IPR036188">
    <property type="entry name" value="FAD/NAD-bd_sf"/>
</dbReference>
<dbReference type="Gene3D" id="3.50.50.60">
    <property type="entry name" value="FAD/NAD(P)-binding domain"/>
    <property type="match status" value="1"/>
</dbReference>
<dbReference type="SUPFAM" id="SSF54373">
    <property type="entry name" value="FAD-linked reductases, C-terminal domain"/>
    <property type="match status" value="1"/>
</dbReference>